<dbReference type="RefSeq" id="WP_343781077.1">
    <property type="nucleotide sequence ID" value="NZ_BAAACZ010000002.1"/>
</dbReference>
<comment type="caution">
    <text evidence="4">The sequence shown here is derived from an EMBL/GenBank/DDBJ whole genome shotgun (WGS) entry which is preliminary data.</text>
</comment>
<evidence type="ECO:0000313" key="5">
    <source>
        <dbReference type="Proteomes" id="UP001500740"/>
    </source>
</evidence>
<protein>
    <submittedName>
        <fullName evidence="4">TIGR01777 family oxidoreductase</fullName>
    </submittedName>
</protein>
<sequence length="300" mass="33894">MKIVIAGGTGFIGRHLVDYFTSKDDEITILTRNPHQYHEEPNVNYVKWLSAGSQPELEIGNADVFINLAGESLNSGRWNTERKSRILQSRITTTREFIRIMGALNHKPHTYINASAIGFYGTSTTEMFTENTVNSGYDFLAEVCNIWEQEADEAKQLGIRTIKARLGLILARKAGALPKMTLPYQMFAGGKLGHGEQWISWIHIDDVVKMMDWIINNNIEDVVNITAPNPKRNKEFGTTLAKTLKRPNWLPAPAFLIKTVLGEMSLLLLEGQYVYPKVAIDSGYTFKHPDLDDALNNLYY</sequence>
<feature type="domain" description="NAD-dependent epimerase/dehydratase" evidence="2">
    <location>
        <begin position="3"/>
        <end position="225"/>
    </location>
</feature>
<dbReference type="InterPro" id="IPR036291">
    <property type="entry name" value="NAD(P)-bd_dom_sf"/>
</dbReference>
<evidence type="ECO:0000256" key="1">
    <source>
        <dbReference type="ARBA" id="ARBA00009353"/>
    </source>
</evidence>
<dbReference type="PANTHER" id="PTHR11092:SF0">
    <property type="entry name" value="EPIMERASE FAMILY PROTEIN SDR39U1"/>
    <property type="match status" value="1"/>
</dbReference>
<evidence type="ECO:0000313" key="4">
    <source>
        <dbReference type="EMBL" id="GAA0450579.1"/>
    </source>
</evidence>
<keyword evidence="5" id="KW-1185">Reference proteome</keyword>
<dbReference type="Gene3D" id="3.40.50.720">
    <property type="entry name" value="NAD(P)-binding Rossmann-like Domain"/>
    <property type="match status" value="1"/>
</dbReference>
<gene>
    <name evidence="4" type="ORF">GCM10008935_01290</name>
</gene>
<dbReference type="InterPro" id="IPR010099">
    <property type="entry name" value="SDR39U1"/>
</dbReference>
<evidence type="ECO:0000259" key="2">
    <source>
        <dbReference type="Pfam" id="PF01370"/>
    </source>
</evidence>
<dbReference type="CDD" id="cd05242">
    <property type="entry name" value="SDR_a8"/>
    <property type="match status" value="1"/>
</dbReference>
<accession>A0ABN0ZKF0</accession>
<reference evidence="4 5" key="1">
    <citation type="journal article" date="2019" name="Int. J. Syst. Evol. Microbiol.">
        <title>The Global Catalogue of Microorganisms (GCM) 10K type strain sequencing project: providing services to taxonomists for standard genome sequencing and annotation.</title>
        <authorList>
            <consortium name="The Broad Institute Genomics Platform"/>
            <consortium name="The Broad Institute Genome Sequencing Center for Infectious Disease"/>
            <person name="Wu L."/>
            <person name="Ma J."/>
        </authorList>
    </citation>
    <scope>NUCLEOTIDE SEQUENCE [LARGE SCALE GENOMIC DNA]</scope>
    <source>
        <strain evidence="4 5">JCM 14193</strain>
    </source>
</reference>
<dbReference type="InterPro" id="IPR001509">
    <property type="entry name" value="Epimerase_deHydtase"/>
</dbReference>
<comment type="similarity">
    <text evidence="1">Belongs to the NAD(P)-dependent epimerase/dehydratase family. SDR39U1 subfamily.</text>
</comment>
<proteinExistence type="inferred from homology"/>
<dbReference type="InterPro" id="IPR013549">
    <property type="entry name" value="DUF1731"/>
</dbReference>
<name>A0ABN0ZKF0_9BACI</name>
<dbReference type="Pfam" id="PF01370">
    <property type="entry name" value="Epimerase"/>
    <property type="match status" value="1"/>
</dbReference>
<dbReference type="EMBL" id="BAAACZ010000002">
    <property type="protein sequence ID" value="GAA0450579.1"/>
    <property type="molecule type" value="Genomic_DNA"/>
</dbReference>
<evidence type="ECO:0000259" key="3">
    <source>
        <dbReference type="Pfam" id="PF08338"/>
    </source>
</evidence>
<dbReference type="SUPFAM" id="SSF51735">
    <property type="entry name" value="NAD(P)-binding Rossmann-fold domains"/>
    <property type="match status" value="1"/>
</dbReference>
<dbReference type="NCBIfam" id="TIGR01777">
    <property type="entry name" value="yfcH"/>
    <property type="match status" value="1"/>
</dbReference>
<organism evidence="4 5">
    <name type="scientific">Alkalibacillus silvisoli</name>
    <dbReference type="NCBI Taxonomy" id="392823"/>
    <lineage>
        <taxon>Bacteria</taxon>
        <taxon>Bacillati</taxon>
        <taxon>Bacillota</taxon>
        <taxon>Bacilli</taxon>
        <taxon>Bacillales</taxon>
        <taxon>Bacillaceae</taxon>
        <taxon>Alkalibacillus</taxon>
    </lineage>
</organism>
<feature type="domain" description="DUF1731" evidence="3">
    <location>
        <begin position="252"/>
        <end position="298"/>
    </location>
</feature>
<dbReference type="Proteomes" id="UP001500740">
    <property type="component" value="Unassembled WGS sequence"/>
</dbReference>
<dbReference type="Pfam" id="PF08338">
    <property type="entry name" value="DUF1731"/>
    <property type="match status" value="1"/>
</dbReference>
<dbReference type="PANTHER" id="PTHR11092">
    <property type="entry name" value="SUGAR NUCLEOTIDE EPIMERASE RELATED"/>
    <property type="match status" value="1"/>
</dbReference>